<organism evidence="2 3">
    <name type="scientific">Acaryochloris thomasi RCC1774</name>
    <dbReference type="NCBI Taxonomy" id="1764569"/>
    <lineage>
        <taxon>Bacteria</taxon>
        <taxon>Bacillati</taxon>
        <taxon>Cyanobacteriota</taxon>
        <taxon>Cyanophyceae</taxon>
        <taxon>Acaryochloridales</taxon>
        <taxon>Acaryochloridaceae</taxon>
        <taxon>Acaryochloris</taxon>
        <taxon>Acaryochloris thomasi</taxon>
    </lineage>
</organism>
<keyword evidence="2" id="KW-0418">Kinase</keyword>
<proteinExistence type="predicted"/>
<comment type="caution">
    <text evidence="2">The sequence shown here is derived from an EMBL/GenBank/DDBJ whole genome shotgun (WGS) entry which is preliminary data.</text>
</comment>
<keyword evidence="3" id="KW-1185">Reference proteome</keyword>
<keyword evidence="1" id="KW-0175">Coiled coil</keyword>
<evidence type="ECO:0000313" key="3">
    <source>
        <dbReference type="Proteomes" id="UP000248857"/>
    </source>
</evidence>
<dbReference type="GO" id="GO:0004713">
    <property type="term" value="F:protein tyrosine kinase activity"/>
    <property type="evidence" value="ECO:0007669"/>
    <property type="project" value="TreeGrafter"/>
</dbReference>
<protein>
    <submittedName>
        <fullName evidence="2">Tyrosine-protein kinase in cps region</fullName>
        <ecNumber evidence="2">2.7.10.-</ecNumber>
    </submittedName>
</protein>
<name>A0A2W1JD79_9CYAN</name>
<dbReference type="Gene3D" id="3.40.50.300">
    <property type="entry name" value="P-loop containing nucleotide triphosphate hydrolases"/>
    <property type="match status" value="2"/>
</dbReference>
<reference evidence="2 3" key="1">
    <citation type="journal article" date="2018" name="Sci. Rep.">
        <title>A novel species of the marine cyanobacterium Acaryochloris with a unique pigment content and lifestyle.</title>
        <authorList>
            <person name="Partensky F."/>
            <person name="Six C."/>
            <person name="Ratin M."/>
            <person name="Garczarek L."/>
            <person name="Vaulot D."/>
            <person name="Probert I."/>
            <person name="Calteau A."/>
            <person name="Gourvil P."/>
            <person name="Marie D."/>
            <person name="Grebert T."/>
            <person name="Bouchier C."/>
            <person name="Le Panse S."/>
            <person name="Gachenot M."/>
            <person name="Rodriguez F."/>
            <person name="Garrido J.L."/>
        </authorList>
    </citation>
    <scope>NUCLEOTIDE SEQUENCE [LARGE SCALE GENOMIC DNA]</scope>
    <source>
        <strain evidence="2 3">RCC1774</strain>
    </source>
</reference>
<dbReference type="EC" id="2.7.10.-" evidence="2"/>
<evidence type="ECO:0000256" key="1">
    <source>
        <dbReference type="SAM" id="Coils"/>
    </source>
</evidence>
<dbReference type="Proteomes" id="UP000248857">
    <property type="component" value="Unassembled WGS sequence"/>
</dbReference>
<accession>A0A2W1JD79</accession>
<dbReference type="EMBL" id="PQWO01000014">
    <property type="protein sequence ID" value="PZD71726.1"/>
    <property type="molecule type" value="Genomic_DNA"/>
</dbReference>
<dbReference type="InterPro" id="IPR050445">
    <property type="entry name" value="Bact_polysacc_biosynth/exp"/>
</dbReference>
<sequence length="695" mass="76343">MNLIITIFRHSKFIILWNVLVLLFFLQAWKGAAKSWTATTKFALPQTTSTLSADLGTLGSLRGGDPSFSAVVNPLKTQEEILSSDNLLEKALKLDPESENFSGVSQYRNLFEVILVEKSNVFSIDAKGSSPGVALQRAKVLAQVYQKHLNYLRKADVAGRNSFYQNDLKRASQRLADAESALASYQKASGLVSSEEQTGQTVSLISELEKTLALTIAESNKDASQVQELSSQLDLLPREAVSSVSLDENSSYQLVRQKLTELESELKAQRAQLTESHPSVQTLVSNRDGLLRQLSQYVDHSEIQNGDGVIASGAEGQNEIIEQIILLKSSAIGKRQQAQDIQSKINSLRVKLGSLPNQQSRLAVLQRNLNVSKGIFNGLIAQIEKSKVDAFQSYPSVQLLNTPTLNPAPISNRLLISINALFASALGSLGLLLLLEGRNPLLRPKDLEGASFPLATRIPKLRRQLHKASDNIQSLRGGETAFLQLAYGILTQEISDRCLMVVSAMSKEGRTTISLHLAQALRDLGLKVLILSERSSQNVKRRKKTDQIPALGSMSSRALKNFPSQKLLTSKSKEAGVQVIDFNFSSRDDFKEQMHLILKSEIYDFIIVDAPPVQSSSITTLMSTVITNILLVVRPGKSTRFSVRDSLQLLFQSQLNSVGLVINDPGYLGLSDRTGWEQDFIGVSSNKFNSLTVAP</sequence>
<dbReference type="SUPFAM" id="SSF52540">
    <property type="entry name" value="P-loop containing nucleoside triphosphate hydrolases"/>
    <property type="match status" value="1"/>
</dbReference>
<evidence type="ECO:0000313" key="2">
    <source>
        <dbReference type="EMBL" id="PZD71726.1"/>
    </source>
</evidence>
<keyword evidence="2" id="KW-0808">Transferase</keyword>
<dbReference type="PANTHER" id="PTHR32309:SF13">
    <property type="entry name" value="FERRIC ENTEROBACTIN TRANSPORT PROTEIN FEPE"/>
    <property type="match status" value="1"/>
</dbReference>
<gene>
    <name evidence="2" type="ORF">C1752_04455</name>
</gene>
<dbReference type="GO" id="GO:0005886">
    <property type="term" value="C:plasma membrane"/>
    <property type="evidence" value="ECO:0007669"/>
    <property type="project" value="TreeGrafter"/>
</dbReference>
<dbReference type="InterPro" id="IPR027417">
    <property type="entry name" value="P-loop_NTPase"/>
</dbReference>
<dbReference type="PANTHER" id="PTHR32309">
    <property type="entry name" value="TYROSINE-PROTEIN KINASE"/>
    <property type="match status" value="1"/>
</dbReference>
<dbReference type="AlphaFoldDB" id="A0A2W1JD79"/>
<feature type="coiled-coil region" evidence="1">
    <location>
        <begin position="161"/>
        <end position="188"/>
    </location>
</feature>
<dbReference type="RefSeq" id="WP_110987686.1">
    <property type="nucleotide sequence ID" value="NZ_CAWNWM010000014.1"/>
</dbReference>
<dbReference type="OrthoDB" id="570358at2"/>